<accession>A0A0U1NIX1</accession>
<reference evidence="1 2" key="1">
    <citation type="submission" date="2015-04" db="EMBL/GenBank/DDBJ databases">
        <authorList>
            <person name="Syromyatnikov M.Y."/>
            <person name="Popov V.N."/>
        </authorList>
    </citation>
    <scope>NUCLEOTIDE SEQUENCE [LARGE SCALE GENOMIC DNA]</scope>
    <source>
        <strain evidence="1 2">CECT 5292</strain>
    </source>
</reference>
<dbReference type="EMBL" id="CVQV01000003">
    <property type="protein sequence ID" value="CRK74655.1"/>
    <property type="molecule type" value="Genomic_DNA"/>
</dbReference>
<protein>
    <recommendedName>
        <fullName evidence="3">DUF1127 domain-containing protein</fullName>
    </recommendedName>
</protein>
<evidence type="ECO:0000313" key="2">
    <source>
        <dbReference type="Proteomes" id="UP000048949"/>
    </source>
</evidence>
<dbReference type="OrthoDB" id="7867799at2"/>
<keyword evidence="2" id="KW-1185">Reference proteome</keyword>
<dbReference type="AlphaFoldDB" id="A0A0U1NIX1"/>
<gene>
    <name evidence="1" type="ORF">NIG5292_00690</name>
</gene>
<proteinExistence type="predicted"/>
<dbReference type="Proteomes" id="UP000048949">
    <property type="component" value="Unassembled WGS sequence"/>
</dbReference>
<organism evidence="1 2">
    <name type="scientific">Nereida ignava</name>
    <dbReference type="NCBI Taxonomy" id="282199"/>
    <lineage>
        <taxon>Bacteria</taxon>
        <taxon>Pseudomonadati</taxon>
        <taxon>Pseudomonadota</taxon>
        <taxon>Alphaproteobacteria</taxon>
        <taxon>Rhodobacterales</taxon>
        <taxon>Roseobacteraceae</taxon>
        <taxon>Nereida</taxon>
    </lineage>
</organism>
<dbReference type="STRING" id="282199.GCA_001049735_00690"/>
<sequence>MAFYTDTVASAPRTGFFAAIGSFFTSIAVAREASLNVQGRVAKMDELRAKTDEELAALGMTRDTIALHVFRDLYYI</sequence>
<evidence type="ECO:0000313" key="1">
    <source>
        <dbReference type="EMBL" id="CRK74655.1"/>
    </source>
</evidence>
<dbReference type="RefSeq" id="WP_048597998.1">
    <property type="nucleotide sequence ID" value="NZ_CBFHGK010000001.1"/>
</dbReference>
<evidence type="ECO:0008006" key="3">
    <source>
        <dbReference type="Google" id="ProtNLM"/>
    </source>
</evidence>
<name>A0A0U1NIX1_9RHOB</name>